<dbReference type="SUPFAM" id="SSF53335">
    <property type="entry name" value="S-adenosyl-L-methionine-dependent methyltransferases"/>
    <property type="match status" value="1"/>
</dbReference>
<name>A0A1H2EC83_9BACT</name>
<evidence type="ECO:0000313" key="8">
    <source>
        <dbReference type="EMBL" id="SDT92756.1"/>
    </source>
</evidence>
<comment type="similarity">
    <text evidence="1">Belongs to the N(4)/N(6)-methyltransferase family.</text>
</comment>
<dbReference type="GO" id="GO:0032259">
    <property type="term" value="P:methylation"/>
    <property type="evidence" value="ECO:0007669"/>
    <property type="project" value="UniProtKB-KW"/>
</dbReference>
<keyword evidence="3 8" id="KW-0489">Methyltransferase</keyword>
<dbReference type="PANTHER" id="PTHR33841">
    <property type="entry name" value="DNA METHYLTRANSFERASE YEEA-RELATED"/>
    <property type="match status" value="1"/>
</dbReference>
<accession>A0A1H2EC83</accession>
<gene>
    <name evidence="8" type="ORF">SAMN04487931_1038</name>
</gene>
<keyword evidence="9" id="KW-1185">Reference proteome</keyword>
<evidence type="ECO:0000256" key="3">
    <source>
        <dbReference type="ARBA" id="ARBA00022603"/>
    </source>
</evidence>
<reference evidence="9" key="1">
    <citation type="submission" date="2016-10" db="EMBL/GenBank/DDBJ databases">
        <authorList>
            <person name="Varghese N."/>
            <person name="Submissions S."/>
        </authorList>
    </citation>
    <scope>NUCLEOTIDE SEQUENCE [LARGE SCALE GENOMIC DNA]</scope>
    <source>
        <strain evidence="9">DSM 3384</strain>
    </source>
</reference>
<comment type="catalytic activity">
    <reaction evidence="6">
        <text>a 2'-deoxyadenosine in DNA + S-adenosyl-L-methionine = an N(6)-methyl-2'-deoxyadenosine in DNA + S-adenosyl-L-homocysteine + H(+)</text>
        <dbReference type="Rhea" id="RHEA:15197"/>
        <dbReference type="Rhea" id="RHEA-COMP:12418"/>
        <dbReference type="Rhea" id="RHEA-COMP:12419"/>
        <dbReference type="ChEBI" id="CHEBI:15378"/>
        <dbReference type="ChEBI" id="CHEBI:57856"/>
        <dbReference type="ChEBI" id="CHEBI:59789"/>
        <dbReference type="ChEBI" id="CHEBI:90615"/>
        <dbReference type="ChEBI" id="CHEBI:90616"/>
        <dbReference type="EC" id="2.1.1.72"/>
    </reaction>
</comment>
<dbReference type="RefSeq" id="WP_092231168.1">
    <property type="nucleotide sequence ID" value="NZ_FNLL01000003.1"/>
</dbReference>
<evidence type="ECO:0000256" key="2">
    <source>
        <dbReference type="ARBA" id="ARBA00011900"/>
    </source>
</evidence>
<proteinExistence type="inferred from homology"/>
<organism evidence="8 9">
    <name type="scientific">Desulfobacula phenolica</name>
    <dbReference type="NCBI Taxonomy" id="90732"/>
    <lineage>
        <taxon>Bacteria</taxon>
        <taxon>Pseudomonadati</taxon>
        <taxon>Thermodesulfobacteriota</taxon>
        <taxon>Desulfobacteria</taxon>
        <taxon>Desulfobacterales</taxon>
        <taxon>Desulfobacteraceae</taxon>
        <taxon>Desulfobacula</taxon>
    </lineage>
</organism>
<evidence type="ECO:0000256" key="4">
    <source>
        <dbReference type="ARBA" id="ARBA00022679"/>
    </source>
</evidence>
<evidence type="ECO:0000256" key="5">
    <source>
        <dbReference type="ARBA" id="ARBA00022747"/>
    </source>
</evidence>
<dbReference type="PANTHER" id="PTHR33841:SF1">
    <property type="entry name" value="DNA METHYLTRANSFERASE A"/>
    <property type="match status" value="1"/>
</dbReference>
<evidence type="ECO:0000313" key="9">
    <source>
        <dbReference type="Proteomes" id="UP000199608"/>
    </source>
</evidence>
<dbReference type="InterPro" id="IPR050953">
    <property type="entry name" value="N4_N6_ade-DNA_methylase"/>
</dbReference>
<dbReference type="PRINTS" id="PR00507">
    <property type="entry name" value="N12N6MTFRASE"/>
</dbReference>
<dbReference type="GO" id="GO:0003677">
    <property type="term" value="F:DNA binding"/>
    <property type="evidence" value="ECO:0007669"/>
    <property type="project" value="InterPro"/>
</dbReference>
<dbReference type="InterPro" id="IPR003356">
    <property type="entry name" value="DNA_methylase_A-5"/>
</dbReference>
<evidence type="ECO:0000256" key="6">
    <source>
        <dbReference type="ARBA" id="ARBA00047942"/>
    </source>
</evidence>
<protein>
    <recommendedName>
        <fullName evidence="2">site-specific DNA-methyltransferase (adenine-specific)</fullName>
        <ecNumber evidence="2">2.1.1.72</ecNumber>
    </recommendedName>
</protein>
<evidence type="ECO:0000256" key="1">
    <source>
        <dbReference type="ARBA" id="ARBA00006594"/>
    </source>
</evidence>
<dbReference type="InterPro" id="IPR002052">
    <property type="entry name" value="DNA_methylase_N6_adenine_CS"/>
</dbReference>
<dbReference type="AlphaFoldDB" id="A0A1H2EC83"/>
<keyword evidence="4" id="KW-0808">Transferase</keyword>
<dbReference type="InterPro" id="IPR029063">
    <property type="entry name" value="SAM-dependent_MTases_sf"/>
</dbReference>
<keyword evidence="5" id="KW-0680">Restriction system</keyword>
<dbReference type="EMBL" id="FNLL01000003">
    <property type="protein sequence ID" value="SDT92756.1"/>
    <property type="molecule type" value="Genomic_DNA"/>
</dbReference>
<dbReference type="GO" id="GO:0008170">
    <property type="term" value="F:N-methyltransferase activity"/>
    <property type="evidence" value="ECO:0007669"/>
    <property type="project" value="InterPro"/>
</dbReference>
<dbReference type="PROSITE" id="PS00092">
    <property type="entry name" value="N6_MTASE"/>
    <property type="match status" value="1"/>
</dbReference>
<dbReference type="EC" id="2.1.1.72" evidence="2"/>
<dbReference type="GO" id="GO:0009007">
    <property type="term" value="F:site-specific DNA-methyltransferase (adenine-specific) activity"/>
    <property type="evidence" value="ECO:0007669"/>
    <property type="project" value="UniProtKB-EC"/>
</dbReference>
<dbReference type="Pfam" id="PF02384">
    <property type="entry name" value="N6_Mtase"/>
    <property type="match status" value="1"/>
</dbReference>
<dbReference type="GO" id="GO:0009307">
    <property type="term" value="P:DNA restriction-modification system"/>
    <property type="evidence" value="ECO:0007669"/>
    <property type="project" value="UniProtKB-KW"/>
</dbReference>
<dbReference type="Proteomes" id="UP000199608">
    <property type="component" value="Unassembled WGS sequence"/>
</dbReference>
<feature type="domain" description="DNA methylase adenine-specific" evidence="7">
    <location>
        <begin position="290"/>
        <end position="532"/>
    </location>
</feature>
<dbReference type="Gene3D" id="3.40.50.150">
    <property type="entry name" value="Vaccinia Virus protein VP39"/>
    <property type="match status" value="1"/>
</dbReference>
<sequence>MNITKTVKAFGCHDVVLFEGSPDPRHIDYLDLLKQPGQKHPKIDAVAEFQSSPLLYIISGERMHHIDDEKLLDLQCLLANRGERAFLGIINPGELVVYPINLDRSALIDKKNISIKKDSANAPLFFQSIVNGVFTLEGQPEAPDFVFKAILDLITNSSKELIEYYNINPLDVLSFLGRTLFFRFLWDRKIILPNELDSICPDTDSHAGCFENVKNSVATCQWLDQTFNGDLLPFSEDYISVFEKADHQTNGKIFLHLQAILKSWEYAGISAFQTIIDWGDLDFAHIPIGVLSQVYENFSKIWDSQQREQTSAYYTPKNIARYLVDDAFEGLSNKKDARILDPSCGAGIFLVLSFRKLVAARWEHDGKRPNTKTIQSILYRQICGFDVSESALRLSALSLYITAIELNGTPRPPKSLKFPKPLQDIVLHNHRRPEERDTKDFVLGSLRSDIPNEFDGSFDIIIGNPPWSRLKKDNPEFTILTRQILTSRGFEDLAKTYKNPDKNPDLPFLWKSVQWAKPGGIIAMALPGRIFLKQTKPGIKAFNAILKGIEITGILNGSNLSDSPVWPGMNQPFILLFARNQIPSVDHSFYFATPHFERYLNDKGRLRIDYQSAHPVSITKLIESPRLLKTLAIGTILDQGLIEKINSLDWPTVKSYWESQDLYTGLGFNLSPKLKQYDASFMRGLPIFSRPEDNSFSVDVPFAEKFTNPTAHMPRKMELYTPPVLIIPESAGKSLFTPKSWIVKTPVAFSKSYYGFSAFGSGQSDLEIAVLHLITHSELFRYYVLITSSRVAAERRTFLKESIDNFPYPEIKGLAKSTTNKILELSYELETSSNKPWETVNDFIFALYGLDKNDKQIIKDTLEVGQPFKKSRDRANARPNDKERNAFYCQLQRFLSPSFSITNEKISINEIQFKNQDIISSWHFFAISSSSMLTNPVKKIHESLLNKISEEANKTGCSRVIVHGDGYLTIGIISQYRYWTLSRARLCALEIQRHHLDTFPIGRA</sequence>
<evidence type="ECO:0000259" key="7">
    <source>
        <dbReference type="Pfam" id="PF02384"/>
    </source>
</evidence>